<keyword evidence="9 13" id="KW-0472">Membrane</keyword>
<keyword evidence="8" id="KW-0443">Lipid metabolism</keyword>
<dbReference type="RefSeq" id="XP_068355327.1">
    <property type="nucleotide sequence ID" value="XM_068507563.1"/>
</dbReference>
<protein>
    <recommendedName>
        <fullName evidence="14">Phospholipid/glycerol acyltransferase domain-containing protein</fullName>
    </recommendedName>
</protein>
<keyword evidence="5" id="KW-0808">Transferase</keyword>
<gene>
    <name evidence="15" type="ORF">TRFO_30816</name>
</gene>
<dbReference type="AlphaFoldDB" id="A0A1J4JST4"/>
<keyword evidence="4" id="KW-0444">Lipid biosynthesis</keyword>
<evidence type="ECO:0000313" key="16">
    <source>
        <dbReference type="Proteomes" id="UP000179807"/>
    </source>
</evidence>
<keyword evidence="16" id="KW-1185">Reference proteome</keyword>
<dbReference type="SMART" id="SM00563">
    <property type="entry name" value="PlsC"/>
    <property type="match status" value="1"/>
</dbReference>
<dbReference type="Pfam" id="PF01553">
    <property type="entry name" value="Acyltransferase"/>
    <property type="match status" value="1"/>
</dbReference>
<dbReference type="GO" id="GO:0008654">
    <property type="term" value="P:phospholipid biosynthetic process"/>
    <property type="evidence" value="ECO:0007669"/>
    <property type="project" value="UniProtKB-KW"/>
</dbReference>
<dbReference type="GO" id="GO:0008374">
    <property type="term" value="F:O-acyltransferase activity"/>
    <property type="evidence" value="ECO:0007669"/>
    <property type="project" value="InterPro"/>
</dbReference>
<evidence type="ECO:0000256" key="7">
    <source>
        <dbReference type="ARBA" id="ARBA00022989"/>
    </source>
</evidence>
<organism evidence="15 16">
    <name type="scientific">Tritrichomonas foetus</name>
    <dbReference type="NCBI Taxonomy" id="1144522"/>
    <lineage>
        <taxon>Eukaryota</taxon>
        <taxon>Metamonada</taxon>
        <taxon>Parabasalia</taxon>
        <taxon>Tritrichomonadida</taxon>
        <taxon>Tritrichomonadidae</taxon>
        <taxon>Tritrichomonas</taxon>
    </lineage>
</organism>
<dbReference type="PANTHER" id="PTHR23063">
    <property type="entry name" value="PHOSPHOLIPID ACYLTRANSFERASE"/>
    <property type="match status" value="1"/>
</dbReference>
<evidence type="ECO:0000256" key="6">
    <source>
        <dbReference type="ARBA" id="ARBA00022692"/>
    </source>
</evidence>
<keyword evidence="10" id="KW-0594">Phospholipid biosynthesis</keyword>
<evidence type="ECO:0000256" key="9">
    <source>
        <dbReference type="ARBA" id="ARBA00023136"/>
    </source>
</evidence>
<comment type="subcellular location">
    <subcellularLocation>
        <location evidence="1">Membrane</location>
    </subcellularLocation>
</comment>
<dbReference type="EMBL" id="MLAK01000878">
    <property type="protein sequence ID" value="OHT02191.1"/>
    <property type="molecule type" value="Genomic_DNA"/>
</dbReference>
<accession>A0A1J4JST4</accession>
<evidence type="ECO:0000256" key="10">
    <source>
        <dbReference type="ARBA" id="ARBA00023209"/>
    </source>
</evidence>
<feature type="transmembrane region" description="Helical" evidence="13">
    <location>
        <begin position="119"/>
        <end position="137"/>
    </location>
</feature>
<dbReference type="GeneID" id="94842267"/>
<dbReference type="OrthoDB" id="272512at2759"/>
<evidence type="ECO:0000256" key="1">
    <source>
        <dbReference type="ARBA" id="ARBA00004370"/>
    </source>
</evidence>
<evidence type="ECO:0000256" key="4">
    <source>
        <dbReference type="ARBA" id="ARBA00022516"/>
    </source>
</evidence>
<evidence type="ECO:0000256" key="12">
    <source>
        <dbReference type="ARBA" id="ARBA00023315"/>
    </source>
</evidence>
<proteinExistence type="inferred from homology"/>
<keyword evidence="12" id="KW-0012">Acyltransferase</keyword>
<feature type="domain" description="Phospholipid/glycerol acyltransferase" evidence="14">
    <location>
        <begin position="148"/>
        <end position="254"/>
    </location>
</feature>
<dbReference type="GO" id="GO:0016020">
    <property type="term" value="C:membrane"/>
    <property type="evidence" value="ECO:0007669"/>
    <property type="project" value="UniProtKB-SubCell"/>
</dbReference>
<evidence type="ECO:0000256" key="11">
    <source>
        <dbReference type="ARBA" id="ARBA00023264"/>
    </source>
</evidence>
<evidence type="ECO:0000259" key="14">
    <source>
        <dbReference type="SMART" id="SM00563"/>
    </source>
</evidence>
<keyword evidence="6 13" id="KW-0812">Transmembrane</keyword>
<evidence type="ECO:0000313" key="15">
    <source>
        <dbReference type="EMBL" id="OHT02191.1"/>
    </source>
</evidence>
<comment type="similarity">
    <text evidence="3">Belongs to the 1-acyl-sn-glycerol-3-phosphate acyltransferase family.</text>
</comment>
<evidence type="ECO:0000256" key="8">
    <source>
        <dbReference type="ARBA" id="ARBA00023098"/>
    </source>
</evidence>
<dbReference type="Proteomes" id="UP000179807">
    <property type="component" value="Unassembled WGS sequence"/>
</dbReference>
<dbReference type="VEuPathDB" id="TrichDB:TRFO_30816"/>
<comment type="pathway">
    <text evidence="2">Lipid metabolism.</text>
</comment>
<evidence type="ECO:0000256" key="5">
    <source>
        <dbReference type="ARBA" id="ARBA00022679"/>
    </source>
</evidence>
<sequence>MMNRDLKIFKKLLIFVNFNLSKMFECLKCYQPPITNDKSMHQQTKLRDASVEELKKLRKPPKYTLVQRIPQIFLFLAVGVIRALISLVYSLIAGTFFIIVCTFWKSIGSPESWRRPLKLLWAALARILLFLLGIYQINYHGQPDSDARFIISNHTCFFDGWLFLPLLPRPLDKIELLEIPCYLEMWNVFEGISVDRTRSCGMTKVLLDSATNSNRPMIQMFPEGATTNGDYMLKFHLGAFLSDLPLQPAAIRYTLWGTTKKISHLSYFHNYPSHWIEFLCIPAITVDIEFLPTVSLKRSQENDPRQFADDVSLMIANFLGVPILNLTSNTIYKVPQQKKRRK</sequence>
<feature type="transmembrane region" description="Helical" evidence="13">
    <location>
        <begin position="87"/>
        <end position="107"/>
    </location>
</feature>
<dbReference type="SUPFAM" id="SSF69593">
    <property type="entry name" value="Glycerol-3-phosphate (1)-acyltransferase"/>
    <property type="match status" value="1"/>
</dbReference>
<comment type="caution">
    <text evidence="15">The sequence shown here is derived from an EMBL/GenBank/DDBJ whole genome shotgun (WGS) entry which is preliminary data.</text>
</comment>
<evidence type="ECO:0000256" key="3">
    <source>
        <dbReference type="ARBA" id="ARBA00008655"/>
    </source>
</evidence>
<dbReference type="PANTHER" id="PTHR23063:SF52">
    <property type="entry name" value="LYSOPHOSPHATIDYLCHOLINE ACYLTRANSFERASE"/>
    <property type="match status" value="1"/>
</dbReference>
<reference evidence="15" key="1">
    <citation type="submission" date="2016-10" db="EMBL/GenBank/DDBJ databases">
        <authorList>
            <person name="Benchimol M."/>
            <person name="Almeida L.G."/>
            <person name="Vasconcelos A.T."/>
            <person name="Perreira-Neves A."/>
            <person name="Rosa I.A."/>
            <person name="Tasca T."/>
            <person name="Bogo M.R."/>
            <person name="de Souza W."/>
        </authorList>
    </citation>
    <scope>NUCLEOTIDE SEQUENCE [LARGE SCALE GENOMIC DNA]</scope>
    <source>
        <strain evidence="15">K</strain>
    </source>
</reference>
<dbReference type="InterPro" id="IPR045252">
    <property type="entry name" value="LPCAT1-like"/>
</dbReference>
<dbReference type="CDD" id="cd07991">
    <property type="entry name" value="LPLAT_LPCAT1-like"/>
    <property type="match status" value="1"/>
</dbReference>
<dbReference type="InterPro" id="IPR002123">
    <property type="entry name" value="Plipid/glycerol_acylTrfase"/>
</dbReference>
<evidence type="ECO:0000256" key="2">
    <source>
        <dbReference type="ARBA" id="ARBA00005189"/>
    </source>
</evidence>
<keyword evidence="7 13" id="KW-1133">Transmembrane helix</keyword>
<name>A0A1J4JST4_9EUKA</name>
<evidence type="ECO:0000256" key="13">
    <source>
        <dbReference type="SAM" id="Phobius"/>
    </source>
</evidence>
<keyword evidence="11" id="KW-1208">Phospholipid metabolism</keyword>